<keyword evidence="4" id="KW-0677">Repeat</keyword>
<dbReference type="PROSITE" id="PS51473">
    <property type="entry name" value="GNK2"/>
    <property type="match status" value="1"/>
</dbReference>
<evidence type="ECO:0000256" key="3">
    <source>
        <dbReference type="ARBA" id="ARBA00022729"/>
    </source>
</evidence>
<comment type="caution">
    <text evidence="7">The sequence shown here is derived from an EMBL/GenBank/DDBJ whole genome shotgun (WGS) entry which is preliminary data.</text>
</comment>
<evidence type="ECO:0000256" key="2">
    <source>
        <dbReference type="ARBA" id="ARBA00022525"/>
    </source>
</evidence>
<proteinExistence type="inferred from homology"/>
<evidence type="ECO:0000313" key="7">
    <source>
        <dbReference type="EMBL" id="VVA98806.1"/>
    </source>
</evidence>
<organism evidence="7 8">
    <name type="scientific">Arabis nemorensis</name>
    <dbReference type="NCBI Taxonomy" id="586526"/>
    <lineage>
        <taxon>Eukaryota</taxon>
        <taxon>Viridiplantae</taxon>
        <taxon>Streptophyta</taxon>
        <taxon>Embryophyta</taxon>
        <taxon>Tracheophyta</taxon>
        <taxon>Spermatophyta</taxon>
        <taxon>Magnoliopsida</taxon>
        <taxon>eudicotyledons</taxon>
        <taxon>Gunneridae</taxon>
        <taxon>Pentapetalae</taxon>
        <taxon>rosids</taxon>
        <taxon>malvids</taxon>
        <taxon>Brassicales</taxon>
        <taxon>Brassicaceae</taxon>
        <taxon>Arabideae</taxon>
        <taxon>Arabis</taxon>
    </lineage>
</organism>
<dbReference type="AlphaFoldDB" id="A0A565BD93"/>
<dbReference type="InterPro" id="IPR038408">
    <property type="entry name" value="GNK2_sf"/>
</dbReference>
<dbReference type="CDD" id="cd23509">
    <property type="entry name" value="Gnk2-like"/>
    <property type="match status" value="1"/>
</dbReference>
<keyword evidence="8" id="KW-1185">Reference proteome</keyword>
<comment type="subcellular location">
    <subcellularLocation>
        <location evidence="1">Secreted</location>
    </subcellularLocation>
</comment>
<comment type="similarity">
    <text evidence="5">Belongs to the cysteine-rich repeat secretory protein family.</text>
</comment>
<dbReference type="Proteomes" id="UP000489600">
    <property type="component" value="Unassembled WGS sequence"/>
</dbReference>
<dbReference type="Pfam" id="PF01657">
    <property type="entry name" value="Stress-antifung"/>
    <property type="match status" value="1"/>
</dbReference>
<dbReference type="InterPro" id="IPR050581">
    <property type="entry name" value="CRR_secretory_protein"/>
</dbReference>
<dbReference type="OrthoDB" id="1034105at2759"/>
<accession>A0A565BD93</accession>
<sequence length="91" mass="10619">MEDFLYKLIVKAARLPNNDGEDIISYAAEEKRLGTKEVYAMMQCAKDIAYCSDCWKWTTRELFKCCSNKQGARVLTTTCNLRYELYPFLRA</sequence>
<evidence type="ECO:0000256" key="4">
    <source>
        <dbReference type="ARBA" id="ARBA00022737"/>
    </source>
</evidence>
<protein>
    <recommendedName>
        <fullName evidence="6">Gnk2-homologous domain-containing protein</fullName>
    </recommendedName>
</protein>
<keyword evidence="2" id="KW-0964">Secreted</keyword>
<gene>
    <name evidence="7" type="ORF">ANE_LOCUS9251</name>
</gene>
<reference evidence="7" key="1">
    <citation type="submission" date="2019-07" db="EMBL/GenBank/DDBJ databases">
        <authorList>
            <person name="Dittberner H."/>
        </authorList>
    </citation>
    <scope>NUCLEOTIDE SEQUENCE [LARGE SCALE GENOMIC DNA]</scope>
</reference>
<dbReference type="InterPro" id="IPR002902">
    <property type="entry name" value="GNK2"/>
</dbReference>
<dbReference type="PANTHER" id="PTHR32411">
    <property type="entry name" value="CYSTEINE-RICH REPEAT SECRETORY PROTEIN 38-RELATED"/>
    <property type="match status" value="1"/>
</dbReference>
<name>A0A565BD93_9BRAS</name>
<keyword evidence="3" id="KW-0732">Signal</keyword>
<evidence type="ECO:0000256" key="1">
    <source>
        <dbReference type="ARBA" id="ARBA00004613"/>
    </source>
</evidence>
<evidence type="ECO:0000259" key="6">
    <source>
        <dbReference type="PROSITE" id="PS51473"/>
    </source>
</evidence>
<evidence type="ECO:0000256" key="5">
    <source>
        <dbReference type="ARBA" id="ARBA00038515"/>
    </source>
</evidence>
<dbReference type="GO" id="GO:0005576">
    <property type="term" value="C:extracellular region"/>
    <property type="evidence" value="ECO:0007669"/>
    <property type="project" value="UniProtKB-SubCell"/>
</dbReference>
<feature type="domain" description="Gnk2-homologous" evidence="6">
    <location>
        <begin position="1"/>
        <end position="88"/>
    </location>
</feature>
<dbReference type="PANTHER" id="PTHR32411:SF72">
    <property type="entry name" value="CYSTEINE-RICH REPEAT SECRETORY PROTEIN 34-RELATED"/>
    <property type="match status" value="1"/>
</dbReference>
<dbReference type="Gene3D" id="3.30.430.20">
    <property type="entry name" value="Gnk2 domain, C-X8-C-X2-C motif"/>
    <property type="match status" value="1"/>
</dbReference>
<evidence type="ECO:0000313" key="8">
    <source>
        <dbReference type="Proteomes" id="UP000489600"/>
    </source>
</evidence>
<dbReference type="EMBL" id="CABITT030000003">
    <property type="protein sequence ID" value="VVA98806.1"/>
    <property type="molecule type" value="Genomic_DNA"/>
</dbReference>